<gene>
    <name evidence="8" type="ORF">GCM10023172_30620</name>
</gene>
<keyword evidence="9" id="KW-1185">Reference proteome</keyword>
<comment type="caution">
    <text evidence="8">The sequence shown here is derived from an EMBL/GenBank/DDBJ whole genome shotgun (WGS) entry which is preliminary data.</text>
</comment>
<comment type="similarity">
    <text evidence="2">Belongs to the DoxX family.</text>
</comment>
<evidence type="ECO:0000256" key="5">
    <source>
        <dbReference type="ARBA" id="ARBA00022989"/>
    </source>
</evidence>
<comment type="subcellular location">
    <subcellularLocation>
        <location evidence="1">Cell membrane</location>
        <topology evidence="1">Multi-pass membrane protein</topology>
    </subcellularLocation>
</comment>
<evidence type="ECO:0000256" key="7">
    <source>
        <dbReference type="SAM" id="Phobius"/>
    </source>
</evidence>
<protein>
    <recommendedName>
        <fullName evidence="10">DoxX family protein</fullName>
    </recommendedName>
</protein>
<reference evidence="9" key="1">
    <citation type="journal article" date="2019" name="Int. J. Syst. Evol. Microbiol.">
        <title>The Global Catalogue of Microorganisms (GCM) 10K type strain sequencing project: providing services to taxonomists for standard genome sequencing and annotation.</title>
        <authorList>
            <consortium name="The Broad Institute Genomics Platform"/>
            <consortium name="The Broad Institute Genome Sequencing Center for Infectious Disease"/>
            <person name="Wu L."/>
            <person name="Ma J."/>
        </authorList>
    </citation>
    <scope>NUCLEOTIDE SEQUENCE [LARGE SCALE GENOMIC DNA]</scope>
    <source>
        <strain evidence="9">JCM 17841</strain>
    </source>
</reference>
<dbReference type="EMBL" id="BAABGQ010000008">
    <property type="protein sequence ID" value="GAA4504429.1"/>
    <property type="molecule type" value="Genomic_DNA"/>
</dbReference>
<evidence type="ECO:0008006" key="10">
    <source>
        <dbReference type="Google" id="ProtNLM"/>
    </source>
</evidence>
<sequence length="133" mass="14084">MFALASSIHHFMAARNIISWVLQVLIGLAFIFSGGNKLLHLTDTVDMFAKLGMPAFVTYLVAGGELLGGIGLLLPRFVRPAALGLIIIMIGAVFIHATKIPGGLLPKGLPALGLLLGLVIILLLRRPVLARLA</sequence>
<evidence type="ECO:0000313" key="9">
    <source>
        <dbReference type="Proteomes" id="UP001501243"/>
    </source>
</evidence>
<keyword evidence="5 7" id="KW-1133">Transmembrane helix</keyword>
<evidence type="ECO:0000256" key="4">
    <source>
        <dbReference type="ARBA" id="ARBA00022692"/>
    </source>
</evidence>
<dbReference type="Pfam" id="PF07681">
    <property type="entry name" value="DoxX"/>
    <property type="match status" value="1"/>
</dbReference>
<dbReference type="PANTHER" id="PTHR33452">
    <property type="entry name" value="OXIDOREDUCTASE CATD-RELATED"/>
    <property type="match status" value="1"/>
</dbReference>
<dbReference type="InterPro" id="IPR032808">
    <property type="entry name" value="DoxX"/>
</dbReference>
<evidence type="ECO:0000256" key="2">
    <source>
        <dbReference type="ARBA" id="ARBA00006679"/>
    </source>
</evidence>
<dbReference type="InterPro" id="IPR051907">
    <property type="entry name" value="DoxX-like_oxidoreductase"/>
</dbReference>
<dbReference type="Proteomes" id="UP001501243">
    <property type="component" value="Unassembled WGS sequence"/>
</dbReference>
<proteinExistence type="inferred from homology"/>
<dbReference type="PANTHER" id="PTHR33452:SF1">
    <property type="entry name" value="INNER MEMBRANE PROTEIN YPHA-RELATED"/>
    <property type="match status" value="1"/>
</dbReference>
<feature type="transmembrane region" description="Helical" evidence="7">
    <location>
        <begin position="12"/>
        <end position="33"/>
    </location>
</feature>
<keyword evidence="4 7" id="KW-0812">Transmembrane</keyword>
<evidence type="ECO:0000256" key="6">
    <source>
        <dbReference type="ARBA" id="ARBA00023136"/>
    </source>
</evidence>
<feature type="transmembrane region" description="Helical" evidence="7">
    <location>
        <begin position="81"/>
        <end position="98"/>
    </location>
</feature>
<feature type="transmembrane region" description="Helical" evidence="7">
    <location>
        <begin position="53"/>
        <end position="74"/>
    </location>
</feature>
<keyword evidence="6 7" id="KW-0472">Membrane</keyword>
<evidence type="ECO:0000313" key="8">
    <source>
        <dbReference type="EMBL" id="GAA4504429.1"/>
    </source>
</evidence>
<organism evidence="8 9">
    <name type="scientific">Hymenobacter ginsengisoli</name>
    <dbReference type="NCBI Taxonomy" id="1051626"/>
    <lineage>
        <taxon>Bacteria</taxon>
        <taxon>Pseudomonadati</taxon>
        <taxon>Bacteroidota</taxon>
        <taxon>Cytophagia</taxon>
        <taxon>Cytophagales</taxon>
        <taxon>Hymenobacteraceae</taxon>
        <taxon>Hymenobacter</taxon>
    </lineage>
</organism>
<accession>A0ABP8QJV6</accession>
<name>A0ABP8QJV6_9BACT</name>
<feature type="transmembrane region" description="Helical" evidence="7">
    <location>
        <begin position="104"/>
        <end position="124"/>
    </location>
</feature>
<keyword evidence="3" id="KW-1003">Cell membrane</keyword>
<evidence type="ECO:0000256" key="3">
    <source>
        <dbReference type="ARBA" id="ARBA00022475"/>
    </source>
</evidence>
<evidence type="ECO:0000256" key="1">
    <source>
        <dbReference type="ARBA" id="ARBA00004651"/>
    </source>
</evidence>